<gene>
    <name evidence="3" type="ORF">D9756_001681</name>
</gene>
<keyword evidence="2" id="KW-0472">Membrane</keyword>
<accession>A0A8H5LI55</accession>
<evidence type="ECO:0000313" key="4">
    <source>
        <dbReference type="Proteomes" id="UP000559027"/>
    </source>
</evidence>
<comment type="caution">
    <text evidence="3">The sequence shown here is derived from an EMBL/GenBank/DDBJ whole genome shotgun (WGS) entry which is preliminary data.</text>
</comment>
<feature type="region of interest" description="Disordered" evidence="1">
    <location>
        <begin position="1"/>
        <end position="123"/>
    </location>
</feature>
<dbReference type="AlphaFoldDB" id="A0A8H5LI55"/>
<name>A0A8H5LI55_9AGAR</name>
<feature type="region of interest" description="Disordered" evidence="1">
    <location>
        <begin position="150"/>
        <end position="171"/>
    </location>
</feature>
<proteinExistence type="predicted"/>
<feature type="compositionally biased region" description="Basic residues" evidence="1">
    <location>
        <begin position="49"/>
        <end position="64"/>
    </location>
</feature>
<keyword evidence="4" id="KW-1185">Reference proteome</keyword>
<evidence type="ECO:0000256" key="2">
    <source>
        <dbReference type="SAM" id="Phobius"/>
    </source>
</evidence>
<feature type="compositionally biased region" description="Low complexity" evidence="1">
    <location>
        <begin position="10"/>
        <end position="38"/>
    </location>
</feature>
<evidence type="ECO:0000256" key="1">
    <source>
        <dbReference type="SAM" id="MobiDB-lite"/>
    </source>
</evidence>
<evidence type="ECO:0000313" key="3">
    <source>
        <dbReference type="EMBL" id="KAF5358087.1"/>
    </source>
</evidence>
<feature type="transmembrane region" description="Helical" evidence="2">
    <location>
        <begin position="234"/>
        <end position="258"/>
    </location>
</feature>
<dbReference type="Proteomes" id="UP000559027">
    <property type="component" value="Unassembled WGS sequence"/>
</dbReference>
<keyword evidence="2" id="KW-1133">Transmembrane helix</keyword>
<sequence length="278" mass="31298">MSQSRTGTVLSPRSSLSSSPFSSTSSIDSPLISDSISDWAHNPDAEHHSHNRRRSSHHRHHRYGIHSPAEFSSSNSLPSSASASDPDSAPMTPWNGRPSLALPEISDGQHRQGHSSGNEHLNLDDVDDAFFDENENNNPPLYLGHTRWKQTQGTPGQQPANLPGDRTNTHVGRGATLHRRTKFRTKHTHRNVYYERHLCMFLFCSLLRFIALYGREDSRPVKNELYFSDIMSLLFFPARDFFLILTLCFVLACFLICLTRPALVSWFSSPASLLGLDE</sequence>
<reference evidence="3 4" key="1">
    <citation type="journal article" date="2020" name="ISME J.">
        <title>Uncovering the hidden diversity of litter-decomposition mechanisms in mushroom-forming fungi.</title>
        <authorList>
            <person name="Floudas D."/>
            <person name="Bentzer J."/>
            <person name="Ahren D."/>
            <person name="Johansson T."/>
            <person name="Persson P."/>
            <person name="Tunlid A."/>
        </authorList>
    </citation>
    <scope>NUCLEOTIDE SEQUENCE [LARGE SCALE GENOMIC DNA]</scope>
    <source>
        <strain evidence="3 4">CBS 146.42</strain>
    </source>
</reference>
<keyword evidence="2" id="KW-0812">Transmembrane</keyword>
<feature type="transmembrane region" description="Helical" evidence="2">
    <location>
        <begin position="193"/>
        <end position="214"/>
    </location>
</feature>
<feature type="compositionally biased region" description="Low complexity" evidence="1">
    <location>
        <begin position="67"/>
        <end position="90"/>
    </location>
</feature>
<feature type="compositionally biased region" description="Polar residues" evidence="1">
    <location>
        <begin position="150"/>
        <end position="160"/>
    </location>
</feature>
<dbReference type="OrthoDB" id="3068998at2759"/>
<organism evidence="3 4">
    <name type="scientific">Leucocoprinus leucothites</name>
    <dbReference type="NCBI Taxonomy" id="201217"/>
    <lineage>
        <taxon>Eukaryota</taxon>
        <taxon>Fungi</taxon>
        <taxon>Dikarya</taxon>
        <taxon>Basidiomycota</taxon>
        <taxon>Agaricomycotina</taxon>
        <taxon>Agaricomycetes</taxon>
        <taxon>Agaricomycetidae</taxon>
        <taxon>Agaricales</taxon>
        <taxon>Agaricineae</taxon>
        <taxon>Agaricaceae</taxon>
        <taxon>Leucocoprinus</taxon>
    </lineage>
</organism>
<protein>
    <submittedName>
        <fullName evidence="3">Uncharacterized protein</fullName>
    </submittedName>
</protein>
<dbReference type="EMBL" id="JAACJO010000005">
    <property type="protein sequence ID" value="KAF5358087.1"/>
    <property type="molecule type" value="Genomic_DNA"/>
</dbReference>